<dbReference type="PANTHER" id="PTHR43591:SF24">
    <property type="entry name" value="2-METHOXY-6-POLYPRENYL-1,4-BENZOQUINOL METHYLASE, MITOCHONDRIAL"/>
    <property type="match status" value="1"/>
</dbReference>
<feature type="compositionally biased region" description="Polar residues" evidence="1">
    <location>
        <begin position="58"/>
        <end position="71"/>
    </location>
</feature>
<dbReference type="InterPro" id="IPR041698">
    <property type="entry name" value="Methyltransf_25"/>
</dbReference>
<name>A0A367IUK3_RHIST</name>
<dbReference type="CDD" id="cd02440">
    <property type="entry name" value="AdoMet_MTases"/>
    <property type="match status" value="1"/>
</dbReference>
<reference evidence="3 4" key="1">
    <citation type="journal article" date="2018" name="G3 (Bethesda)">
        <title>Phylogenetic and Phylogenomic Definition of Rhizopus Species.</title>
        <authorList>
            <person name="Gryganskyi A.P."/>
            <person name="Golan J."/>
            <person name="Dolatabadi S."/>
            <person name="Mondo S."/>
            <person name="Robb S."/>
            <person name="Idnurm A."/>
            <person name="Muszewska A."/>
            <person name="Steczkiewicz K."/>
            <person name="Masonjones S."/>
            <person name="Liao H.L."/>
            <person name="Gajdeczka M.T."/>
            <person name="Anike F."/>
            <person name="Vuek A."/>
            <person name="Anishchenko I.M."/>
            <person name="Voigt K."/>
            <person name="de Hoog G.S."/>
            <person name="Smith M.E."/>
            <person name="Heitman J."/>
            <person name="Vilgalys R."/>
            <person name="Stajich J.E."/>
        </authorList>
    </citation>
    <scope>NUCLEOTIDE SEQUENCE [LARGE SCALE GENOMIC DNA]</scope>
    <source>
        <strain evidence="3 4">LSU 92-RS-03</strain>
    </source>
</reference>
<dbReference type="InterPro" id="IPR029063">
    <property type="entry name" value="SAM-dependent_MTases_sf"/>
</dbReference>
<protein>
    <recommendedName>
        <fullName evidence="2">Methyltransferase domain-containing protein</fullName>
    </recommendedName>
</protein>
<dbReference type="PANTHER" id="PTHR43591">
    <property type="entry name" value="METHYLTRANSFERASE"/>
    <property type="match status" value="1"/>
</dbReference>
<comment type="caution">
    <text evidence="3">The sequence shown here is derived from an EMBL/GenBank/DDBJ whole genome shotgun (WGS) entry which is preliminary data.</text>
</comment>
<evidence type="ECO:0000313" key="3">
    <source>
        <dbReference type="EMBL" id="RCH81385.1"/>
    </source>
</evidence>
<proteinExistence type="predicted"/>
<feature type="domain" description="Methyltransferase" evidence="2">
    <location>
        <begin position="251"/>
        <end position="342"/>
    </location>
</feature>
<dbReference type="Proteomes" id="UP000253551">
    <property type="component" value="Unassembled WGS sequence"/>
</dbReference>
<dbReference type="AlphaFoldDB" id="A0A367IUK3"/>
<accession>A0A367IUK3</accession>
<gene>
    <name evidence="3" type="ORF">CU098_005558</name>
</gene>
<evidence type="ECO:0000256" key="1">
    <source>
        <dbReference type="SAM" id="MobiDB-lite"/>
    </source>
</evidence>
<sequence length="473" mass="54690">MGNQTSRIDRESTTMVNEDPCLDNIRQWHMNDTDEPYKRQYPLPAITNDHNRIKPRKQSSPAAVTHPTNTNKRPVFSKLFQRGSSKNLPRNNSYVDNTFVYQQSDHTPLTKQLSCHTTLSDIHTLSYTPTNDTFAKHETQRPHLIHPLALEQLENRSSIRSSSDSSLYNRNSLTSNQLRQVTEYHLAQEQSFLYRTLGERKYHHIEGSTYLLPCDEEEVDRLHLQHFMVRFAIQGNYLAPVSEVLRKGGRVLDVGCGPGAWSMEIAGEYPKSTVIGIDIAPIYPKDIIPSNCAFYQCNILNKLPFEDNTFDYVFMRFMGQGITAYKWASVLSELIRVLKPKGWIEWVETDIEIHRPGPITQDFNQKLMKLMSDHHQDPHIGRTLKERLEQTHALINATSMYVSCPGGQWAGKLGQLTMQTWKAYYQAFCPLLCQYGDISAEEYSKRLKSCWREADEYKTFENIHFAYAQKKIN</sequence>
<dbReference type="Pfam" id="PF13649">
    <property type="entry name" value="Methyltransf_25"/>
    <property type="match status" value="1"/>
</dbReference>
<keyword evidence="4" id="KW-1185">Reference proteome</keyword>
<feature type="region of interest" description="Disordered" evidence="1">
    <location>
        <begin position="49"/>
        <end position="71"/>
    </location>
</feature>
<evidence type="ECO:0000313" key="4">
    <source>
        <dbReference type="Proteomes" id="UP000253551"/>
    </source>
</evidence>
<evidence type="ECO:0000259" key="2">
    <source>
        <dbReference type="Pfam" id="PF13649"/>
    </source>
</evidence>
<dbReference type="EMBL" id="PJQM01005544">
    <property type="protein sequence ID" value="RCH81385.1"/>
    <property type="molecule type" value="Genomic_DNA"/>
</dbReference>
<dbReference type="GO" id="GO:0008168">
    <property type="term" value="F:methyltransferase activity"/>
    <property type="evidence" value="ECO:0007669"/>
    <property type="project" value="TreeGrafter"/>
</dbReference>
<dbReference type="STRING" id="4846.A0A367IUK3"/>
<dbReference type="SUPFAM" id="SSF53335">
    <property type="entry name" value="S-adenosyl-L-methionine-dependent methyltransferases"/>
    <property type="match status" value="1"/>
</dbReference>
<dbReference type="OrthoDB" id="2013972at2759"/>
<dbReference type="Gene3D" id="3.40.50.150">
    <property type="entry name" value="Vaccinia Virus protein VP39"/>
    <property type="match status" value="1"/>
</dbReference>
<organism evidence="3 4">
    <name type="scientific">Rhizopus stolonifer</name>
    <name type="common">Rhizopus nigricans</name>
    <dbReference type="NCBI Taxonomy" id="4846"/>
    <lineage>
        <taxon>Eukaryota</taxon>
        <taxon>Fungi</taxon>
        <taxon>Fungi incertae sedis</taxon>
        <taxon>Mucoromycota</taxon>
        <taxon>Mucoromycotina</taxon>
        <taxon>Mucoromycetes</taxon>
        <taxon>Mucorales</taxon>
        <taxon>Mucorineae</taxon>
        <taxon>Rhizopodaceae</taxon>
        <taxon>Rhizopus</taxon>
    </lineage>
</organism>